<dbReference type="Proteomes" id="UP000654279">
    <property type="component" value="Unassembled WGS sequence"/>
</dbReference>
<accession>A0A926D221</accession>
<organism evidence="2 3">
    <name type="scientific">Luoshenia tenuis</name>
    <dbReference type="NCBI Taxonomy" id="2763654"/>
    <lineage>
        <taxon>Bacteria</taxon>
        <taxon>Bacillati</taxon>
        <taxon>Bacillota</taxon>
        <taxon>Clostridia</taxon>
        <taxon>Christensenellales</taxon>
        <taxon>Christensenellaceae</taxon>
        <taxon>Luoshenia</taxon>
    </lineage>
</organism>
<comment type="caution">
    <text evidence="2">The sequence shown here is derived from an EMBL/GenBank/DDBJ whole genome shotgun (WGS) entry which is preliminary data.</text>
</comment>
<evidence type="ECO:0000313" key="3">
    <source>
        <dbReference type="Proteomes" id="UP000654279"/>
    </source>
</evidence>
<reference evidence="2" key="1">
    <citation type="submission" date="2020-08" db="EMBL/GenBank/DDBJ databases">
        <title>Genome public.</title>
        <authorList>
            <person name="Liu C."/>
            <person name="Sun Q."/>
        </authorList>
    </citation>
    <scope>NUCLEOTIDE SEQUENCE</scope>
    <source>
        <strain evidence="2">NSJ-44</strain>
    </source>
</reference>
<evidence type="ECO:0000256" key="1">
    <source>
        <dbReference type="SAM" id="SignalP"/>
    </source>
</evidence>
<feature type="signal peptide" evidence="1">
    <location>
        <begin position="1"/>
        <end position="18"/>
    </location>
</feature>
<sequence length="153" mass="16701">MKKALLSLIFLTCLAALALTGCANFSTYVCYTYQLDNGDAVEVELDTTDGYTFSPDLPFFVKKDGHVLSRGAIITADEYDAYLQAVQADPTATILDSGKGDGIRYTFYAYGEAEFDHLILISGSETGILLANPNSQEEAQACFERLTFRPAQP</sequence>
<keyword evidence="1" id="KW-0732">Signal</keyword>
<proteinExistence type="predicted"/>
<dbReference type="AlphaFoldDB" id="A0A926D221"/>
<dbReference type="EMBL" id="JACRSO010000004">
    <property type="protein sequence ID" value="MBC8529796.1"/>
    <property type="molecule type" value="Genomic_DNA"/>
</dbReference>
<protein>
    <submittedName>
        <fullName evidence="2">Uncharacterized protein</fullName>
    </submittedName>
</protein>
<evidence type="ECO:0000313" key="2">
    <source>
        <dbReference type="EMBL" id="MBC8529796.1"/>
    </source>
</evidence>
<name>A0A926D221_9FIRM</name>
<dbReference type="PROSITE" id="PS51257">
    <property type="entry name" value="PROKAR_LIPOPROTEIN"/>
    <property type="match status" value="1"/>
</dbReference>
<gene>
    <name evidence="2" type="ORF">H8699_10185</name>
</gene>
<feature type="chain" id="PRO_5038985144" evidence="1">
    <location>
        <begin position="19"/>
        <end position="153"/>
    </location>
</feature>
<keyword evidence="3" id="KW-1185">Reference proteome</keyword>
<dbReference type="RefSeq" id="WP_249285608.1">
    <property type="nucleotide sequence ID" value="NZ_JACRSO010000004.1"/>
</dbReference>